<dbReference type="RefSeq" id="WP_077864417.1">
    <property type="nucleotide sequence ID" value="NZ_LZYZ01000001.1"/>
</dbReference>
<evidence type="ECO:0000313" key="2">
    <source>
        <dbReference type="EMBL" id="OOM16744.1"/>
    </source>
</evidence>
<accession>A0A1S8NJR5</accession>
<dbReference type="AlphaFoldDB" id="A0A1S8NJR5"/>
<evidence type="ECO:0000313" key="3">
    <source>
        <dbReference type="Proteomes" id="UP000191154"/>
    </source>
</evidence>
<sequence length="210" mass="24413">MSKRESLRNEAEGKLSKLKSEYEAKKNDKELDNYKEDAKKEYLINLSQEYYNMAEKLGSEYSDKIYKAGIEEVETLKTQLKDQDLINKNNKSSMEDLLAENNNLIYSTYILNNGSIEQIKNLLEYNCNNKPLIELVKAKLNTVGKDDQNNYSDVKQLIANIEVDKVEQLKSEIQSEYFSNQSKYPTNRVVSPDLRKMFNLDESLSAKFFN</sequence>
<gene>
    <name evidence="2" type="ORF">CLOSAC_10380</name>
</gene>
<evidence type="ECO:0000256" key="1">
    <source>
        <dbReference type="SAM" id="MobiDB-lite"/>
    </source>
</evidence>
<reference evidence="2 3" key="1">
    <citation type="submission" date="2016-05" db="EMBL/GenBank/DDBJ databases">
        <title>Microbial solvent formation.</title>
        <authorList>
            <person name="Poehlein A."/>
            <person name="Montoya Solano J.D."/>
            <person name="Flitsch S."/>
            <person name="Krabben P."/>
            <person name="Duerre P."/>
            <person name="Daniel R."/>
        </authorList>
    </citation>
    <scope>NUCLEOTIDE SEQUENCE [LARGE SCALE GENOMIC DNA]</scope>
    <source>
        <strain evidence="2 3">L1-8</strain>
    </source>
</reference>
<protein>
    <recommendedName>
        <fullName evidence="4">Phage minor structural protein GP20</fullName>
    </recommendedName>
</protein>
<comment type="caution">
    <text evidence="2">The sequence shown here is derived from an EMBL/GenBank/DDBJ whole genome shotgun (WGS) entry which is preliminary data.</text>
</comment>
<name>A0A1S8NJR5_CLOSA</name>
<proteinExistence type="predicted"/>
<feature type="region of interest" description="Disordered" evidence="1">
    <location>
        <begin position="1"/>
        <end position="31"/>
    </location>
</feature>
<dbReference type="Proteomes" id="UP000191154">
    <property type="component" value="Unassembled WGS sequence"/>
</dbReference>
<dbReference type="EMBL" id="LZYZ01000001">
    <property type="protein sequence ID" value="OOM16744.1"/>
    <property type="molecule type" value="Genomic_DNA"/>
</dbReference>
<organism evidence="2 3">
    <name type="scientific">Clostridium saccharobutylicum</name>
    <dbReference type="NCBI Taxonomy" id="169679"/>
    <lineage>
        <taxon>Bacteria</taxon>
        <taxon>Bacillati</taxon>
        <taxon>Bacillota</taxon>
        <taxon>Clostridia</taxon>
        <taxon>Eubacteriales</taxon>
        <taxon>Clostridiaceae</taxon>
        <taxon>Clostridium</taxon>
    </lineage>
</organism>
<evidence type="ECO:0008006" key="4">
    <source>
        <dbReference type="Google" id="ProtNLM"/>
    </source>
</evidence>